<keyword evidence="1" id="KW-1133">Transmembrane helix</keyword>
<dbReference type="Pfam" id="PF13373">
    <property type="entry name" value="Dsc3_C"/>
    <property type="match status" value="1"/>
</dbReference>
<dbReference type="HOGENOM" id="CLU_035821_1_1_1"/>
<protein>
    <recommendedName>
        <fullName evidence="6">DSC E3 ubiquitin ligase complex subunit 3 C-terminal domain-containing protein</fullName>
    </recommendedName>
</protein>
<name>G0VB97_NAUCA</name>
<dbReference type="OMA" id="RIYVNCS"/>
<reference key="2">
    <citation type="submission" date="2011-08" db="EMBL/GenBank/DDBJ databases">
        <title>Genome sequence of Naumovozyma castellii.</title>
        <authorList>
            <person name="Gordon J.L."/>
            <person name="Armisen D."/>
            <person name="Proux-Wera E."/>
            <person name="OhEigeartaigh S.S."/>
            <person name="Byrne K.P."/>
            <person name="Wolfe K.H."/>
        </authorList>
    </citation>
    <scope>NUCLEOTIDE SEQUENCE</scope>
    <source>
        <strain>Type strain:CBS 4309</strain>
    </source>
</reference>
<dbReference type="OrthoDB" id="2556122at2759"/>
<dbReference type="GO" id="GO:0140624">
    <property type="term" value="P:EGAD pathway"/>
    <property type="evidence" value="ECO:0007669"/>
    <property type="project" value="EnsemblFungi"/>
</dbReference>
<keyword evidence="1" id="KW-0812">Transmembrane</keyword>
<dbReference type="GO" id="GO:0016567">
    <property type="term" value="P:protein ubiquitination"/>
    <property type="evidence" value="ECO:0007669"/>
    <property type="project" value="EnsemblFungi"/>
</dbReference>
<dbReference type="KEGG" id="ncs:NCAS_0B01370"/>
<evidence type="ECO:0000313" key="4">
    <source>
        <dbReference type="EMBL" id="CCC68221.1"/>
    </source>
</evidence>
<dbReference type="EMBL" id="HE576753">
    <property type="protein sequence ID" value="CCC68221.1"/>
    <property type="molecule type" value="Genomic_DNA"/>
</dbReference>
<dbReference type="PANTHER" id="PTHR28049">
    <property type="entry name" value="TRANSMEMBRANE PROTEIN YOR223W"/>
    <property type="match status" value="1"/>
</dbReference>
<dbReference type="FunCoup" id="G0VB97">
    <property type="interactions" value="32"/>
</dbReference>
<dbReference type="RefSeq" id="XP_003674597.1">
    <property type="nucleotide sequence ID" value="XM_003674549.1"/>
</dbReference>
<evidence type="ECO:0008006" key="6">
    <source>
        <dbReference type="Google" id="ProtNLM"/>
    </source>
</evidence>
<keyword evidence="1" id="KW-0472">Membrane</keyword>
<evidence type="ECO:0000259" key="3">
    <source>
        <dbReference type="Pfam" id="PF13373"/>
    </source>
</evidence>
<dbReference type="Proteomes" id="UP000001640">
    <property type="component" value="Chromosome 2"/>
</dbReference>
<feature type="domain" description="DSC E3 ubiquitin ligase complex subunit 3 C-terminal" evidence="3">
    <location>
        <begin position="143"/>
        <end position="286"/>
    </location>
</feature>
<dbReference type="GeneID" id="96901783"/>
<dbReference type="GO" id="GO:0044695">
    <property type="term" value="C:Dsc E3 ubiquitin ligase complex"/>
    <property type="evidence" value="ECO:0007669"/>
    <property type="project" value="EnsemblFungi"/>
</dbReference>
<feature type="transmembrane region" description="Helical" evidence="1">
    <location>
        <begin position="270"/>
        <end position="287"/>
    </location>
</feature>
<dbReference type="InterPro" id="IPR019413">
    <property type="entry name" value="Dsc3_ub-like_dom"/>
</dbReference>
<feature type="domain" description="DSC E3 ubiquitin ligase complex subunit 3 ubiquitin-like" evidence="2">
    <location>
        <begin position="15"/>
        <end position="114"/>
    </location>
</feature>
<accession>G0VB97</accession>
<reference evidence="4 5" key="1">
    <citation type="journal article" date="2011" name="Proc. Natl. Acad. Sci. U.S.A.">
        <title>Evolutionary erosion of yeast sex chromosomes by mating-type switching accidents.</title>
        <authorList>
            <person name="Gordon J.L."/>
            <person name="Armisen D."/>
            <person name="Proux-Wera E."/>
            <person name="Oheigeartaigh S.S."/>
            <person name="Byrne K.P."/>
            <person name="Wolfe K.H."/>
        </authorList>
    </citation>
    <scope>NUCLEOTIDE SEQUENCE [LARGE SCALE GENOMIC DNA]</scope>
    <source>
        <strain evidence="5">ATCC 76901 / BCRC 22586 / CBS 4309 / NBRC 1992 / NRRL Y-12630</strain>
    </source>
</reference>
<evidence type="ECO:0000313" key="5">
    <source>
        <dbReference type="Proteomes" id="UP000001640"/>
    </source>
</evidence>
<dbReference type="Pfam" id="PF10302">
    <property type="entry name" value="Dsc3_N"/>
    <property type="match status" value="1"/>
</dbReference>
<gene>
    <name evidence="4" type="primary">NCAS0B01370</name>
    <name evidence="4" type="ordered locus">NCAS_0B01370</name>
</gene>
<dbReference type="InterPro" id="IPR045226">
    <property type="entry name" value="Dsc3"/>
</dbReference>
<evidence type="ECO:0000256" key="1">
    <source>
        <dbReference type="SAM" id="Phobius"/>
    </source>
</evidence>
<dbReference type="eggNOG" id="ENOG502RXWC">
    <property type="taxonomic scope" value="Eukaryota"/>
</dbReference>
<dbReference type="AlphaFoldDB" id="G0VB97"/>
<keyword evidence="5" id="KW-1185">Reference proteome</keyword>
<dbReference type="InParanoid" id="G0VB97"/>
<dbReference type="InterPro" id="IPR025390">
    <property type="entry name" value="Dsc3_C"/>
</dbReference>
<dbReference type="GO" id="GO:0005783">
    <property type="term" value="C:endoplasmic reticulum"/>
    <property type="evidence" value="ECO:0007669"/>
    <property type="project" value="EnsemblFungi"/>
</dbReference>
<feature type="transmembrane region" description="Helical" evidence="1">
    <location>
        <begin position="240"/>
        <end position="258"/>
    </location>
</feature>
<dbReference type="GO" id="GO:0000328">
    <property type="term" value="C:fungal-type vacuole lumen"/>
    <property type="evidence" value="ECO:0007669"/>
    <property type="project" value="EnsemblFungi"/>
</dbReference>
<evidence type="ECO:0000259" key="2">
    <source>
        <dbReference type="Pfam" id="PF10302"/>
    </source>
</evidence>
<organism evidence="4 5">
    <name type="scientific">Naumovozyma castellii</name>
    <name type="common">Yeast</name>
    <name type="synonym">Saccharomyces castellii</name>
    <dbReference type="NCBI Taxonomy" id="27288"/>
    <lineage>
        <taxon>Eukaryota</taxon>
        <taxon>Fungi</taxon>
        <taxon>Dikarya</taxon>
        <taxon>Ascomycota</taxon>
        <taxon>Saccharomycotina</taxon>
        <taxon>Saccharomycetes</taxon>
        <taxon>Saccharomycetales</taxon>
        <taxon>Saccharomycetaceae</taxon>
        <taxon>Naumovozyma</taxon>
    </lineage>
</organism>
<proteinExistence type="predicted"/>
<sequence length="288" mass="33138">MSDSHDLTDTPTQKFIVIRFSDVTIADLQINITQVPISNINTHWLRQMCRDLRPRETQSHRLKFIRSGALLNSRSSLALQIQDYFRTSASDHTPQQEEEEEEANKFYIHCIIGSDLLSEDELAREDAMDDLGPNEEGRTTQAIGFDRLRAVGFSEREIELLRQQFRSTYGDLEERLQGNDEFEEEGNNNSTTDIRQLEEQWMESGGHGPTNENGMANNNVFDDDRFNSIPITNLKHNKDLLIGIFIGFCFGIFAFILMNIDGLLNKRQRMSMFAGIIVNILFCLFRGF</sequence>
<dbReference type="PANTHER" id="PTHR28049:SF1">
    <property type="entry name" value="DSC E3 UBIQUITIN LIGASE COMPLEX SUBUNIT 3"/>
    <property type="match status" value="1"/>
</dbReference>